<dbReference type="Pfam" id="PF00207">
    <property type="entry name" value="A2M"/>
    <property type="match status" value="1"/>
</dbReference>
<evidence type="ECO:0000313" key="6">
    <source>
        <dbReference type="EMBL" id="USD23449.1"/>
    </source>
</evidence>
<dbReference type="PROSITE" id="PS51257">
    <property type="entry name" value="PROKAR_LIPOPROTEIN"/>
    <property type="match status" value="1"/>
</dbReference>
<dbReference type="InterPro" id="IPR049120">
    <property type="entry name" value="A2M_bMG2"/>
</dbReference>
<dbReference type="InterPro" id="IPR001599">
    <property type="entry name" value="Macroglobln_a2"/>
</dbReference>
<dbReference type="EMBL" id="CP092418">
    <property type="protein sequence ID" value="USD23449.1"/>
    <property type="molecule type" value="Genomic_DNA"/>
</dbReference>
<dbReference type="Gene3D" id="1.50.10.20">
    <property type="match status" value="1"/>
</dbReference>
<dbReference type="Pfam" id="PF17962">
    <property type="entry name" value="bMG6"/>
    <property type="match status" value="1"/>
</dbReference>
<dbReference type="Pfam" id="PF11974">
    <property type="entry name" value="bMG3"/>
    <property type="match status" value="1"/>
</dbReference>
<reference evidence="6" key="1">
    <citation type="submission" date="2022-02" db="EMBL/GenBank/DDBJ databases">
        <title>Coral-associated bacteria.</title>
        <authorList>
            <person name="Tang K."/>
            <person name="Wang X."/>
        </authorList>
    </citation>
    <scope>NUCLEOTIDE SEQUENCE</scope>
    <source>
        <strain evidence="6">SCSIO 43006</strain>
    </source>
</reference>
<evidence type="ECO:0000313" key="7">
    <source>
        <dbReference type="Proteomes" id="UP001055658"/>
    </source>
</evidence>
<dbReference type="PANTHER" id="PTHR40094">
    <property type="entry name" value="ALPHA-2-MACROGLOBULIN HOMOLOG"/>
    <property type="match status" value="1"/>
</dbReference>
<dbReference type="InterPro" id="IPR041246">
    <property type="entry name" value="Bact_MG10"/>
</dbReference>
<dbReference type="Proteomes" id="UP001055658">
    <property type="component" value="Chromosome"/>
</dbReference>
<feature type="compositionally biased region" description="Basic and acidic residues" evidence="3">
    <location>
        <begin position="26"/>
        <end position="35"/>
    </location>
</feature>
<dbReference type="InterPro" id="IPR040639">
    <property type="entry name" value="A2MG_MG1"/>
</dbReference>
<dbReference type="InterPro" id="IPR051802">
    <property type="entry name" value="YfhM-like"/>
</dbReference>
<dbReference type="SUPFAM" id="SSF48239">
    <property type="entry name" value="Terpenoid cyclases/Protein prenyltransferases"/>
    <property type="match status" value="1"/>
</dbReference>
<accession>A0ABY4VGK5</accession>
<organism evidence="6 7">
    <name type="scientific">Microbulbifer variabilis</name>
    <dbReference type="NCBI Taxonomy" id="266805"/>
    <lineage>
        <taxon>Bacteria</taxon>
        <taxon>Pseudomonadati</taxon>
        <taxon>Pseudomonadota</taxon>
        <taxon>Gammaproteobacteria</taxon>
        <taxon>Cellvibrionales</taxon>
        <taxon>Microbulbiferaceae</taxon>
        <taxon>Microbulbifer</taxon>
    </lineage>
</organism>
<dbReference type="SMART" id="SM01419">
    <property type="entry name" value="Thiol-ester_cl"/>
    <property type="match status" value="1"/>
</dbReference>
<evidence type="ECO:0000256" key="3">
    <source>
        <dbReference type="SAM" id="MobiDB-lite"/>
    </source>
</evidence>
<keyword evidence="7" id="KW-1185">Reference proteome</keyword>
<dbReference type="Pfam" id="PF07678">
    <property type="entry name" value="TED_complement"/>
    <property type="match status" value="1"/>
</dbReference>
<dbReference type="InterPro" id="IPR011625">
    <property type="entry name" value="A2M_N_BRD"/>
</dbReference>
<dbReference type="InterPro" id="IPR008930">
    <property type="entry name" value="Terpenoid_cyclase/PrenylTrfase"/>
</dbReference>
<comment type="similarity">
    <text evidence="1">Belongs to the protease inhibitor I39 (alpha-2-macroglobulin) family. Bacterial alpha-2-macroglobulin subfamily.</text>
</comment>
<evidence type="ECO:0000259" key="5">
    <source>
        <dbReference type="SMART" id="SM01360"/>
    </source>
</evidence>
<dbReference type="Pfam" id="PF17973">
    <property type="entry name" value="bMG10"/>
    <property type="match status" value="1"/>
</dbReference>
<dbReference type="PANTHER" id="PTHR40094:SF1">
    <property type="entry name" value="UBIQUITIN DOMAIN-CONTAINING PROTEIN"/>
    <property type="match status" value="1"/>
</dbReference>
<dbReference type="InterPro" id="IPR021868">
    <property type="entry name" value="Alpha_2_Macroglob_MG3"/>
</dbReference>
<dbReference type="RefSeq" id="WP_252085794.1">
    <property type="nucleotide sequence ID" value="NZ_CP092418.1"/>
</dbReference>
<dbReference type="PIRSF" id="PIRSF038980">
    <property type="entry name" value="A2M_bac"/>
    <property type="match status" value="1"/>
</dbReference>
<dbReference type="Pfam" id="PF17972">
    <property type="entry name" value="bMG5"/>
    <property type="match status" value="1"/>
</dbReference>
<feature type="compositionally biased region" description="Polar residues" evidence="3">
    <location>
        <begin position="71"/>
        <end position="81"/>
    </location>
</feature>
<evidence type="ECO:0000256" key="2">
    <source>
        <dbReference type="ARBA" id="ARBA00022729"/>
    </source>
</evidence>
<dbReference type="Pfam" id="PF01835">
    <property type="entry name" value="MG2"/>
    <property type="match status" value="1"/>
</dbReference>
<dbReference type="InterPro" id="IPR041203">
    <property type="entry name" value="Bact_A2M_MG5"/>
</dbReference>
<dbReference type="InterPro" id="IPR011626">
    <property type="entry name" value="Alpha-macroglobulin_TED"/>
</dbReference>
<dbReference type="InterPro" id="IPR026284">
    <property type="entry name" value="A2MG_proteobact"/>
</dbReference>
<feature type="domain" description="Alpha-2-macroglobulin bait region" evidence="4">
    <location>
        <begin position="807"/>
        <end position="955"/>
    </location>
</feature>
<sequence length="1708" mass="191863">MFPHRLPRWIAVILLCLVAIACTPEKPEKLSEPSTKKASTHGALKSGDENSKEETPPLVSAPKASVKEASSETGSTTSDTKPLSKFSEEAPSQAATSNNDTMPLVADSTESALTVLHIGERVYKDARAIAVIFSEPLLGNAHFGSYLTLTQENGEDVDGGWVLSDNQKILYFTNIEPNTRYSVAIHPGLPSKDGFELRKLKKETVHTRRIEPSISFSSNGSIFPVTVTPGLPVTAVSIEAVQIHFHRVKPEHYSAFLSLVNNQSLRYYYQLRALNNVAELIYSAHFDLTQEKYVQRDFDLSIGHIEPLKQPGIYVAVMQPAGVYNTNLFDVTHFSISNLGLHARYYPESVDLYVSSLDEGQALKGIQVELLDNKGGLIKQQTTSKEGHVRFLLSQEQEDSQRFFVARDPDTGHFSLLDLREPALDLSDFKLGQRPSRPMEFFIYGPRDLYRPTESIQVSGLLRNYDGRYLKDLPIKADLIKPDNTSARTFTWHASAPGYYEKLLPLPQNAPTGDWRLDVELTDGRKVRYPFKVEEFLPERMKLVLQDGEERSLVQGHDKALELEVEGSYLYGAPAANNRLETLVQVSHYREPFPQWKGFLFGDATERLPARQFNASTIELDAEGLGKLPLRSRWNHAKSPLKINLVSSLFESGGRPVTRQHPVLVWPEHPVVGIRPNFGKENPSANSRPEFEIVVADALGEPVIGRNLNAVLISEDRQYFWEYSANQGWHYEYSTAEFESFSRQLHFNEETPLKLTVPVEYGHYRLEITDTNSGATSSLRFHAGRDWYYWWRKDQVAKGQAARPDTVALSLDKPKYAPGDLAQLTIVPPADGEALVLVESDRLLWSERVSVEKSGTKVEIPISADWDSHDTYISVTALRPADKNERIAPNRAFGLAHLPLDREARRLPVRLEAPARALPGSEIEVTVITDLDSIGKNGGAAWTTLAAVDVGVLNITRFETPDPFEAFFGQRRYSVDVRDIYHRIIESGNGKLLEQRFGGDAELARGGEEPNSDVQIVSLFSGPVKFDQQGKAKVSLQLPEFNGSLRLMAVTFSNEGFGSTEGELTVASPLVTQAALPRFMAPGDSSTLALDLNNLSGRRQKLTVEMQSVGAVDMKMRERLLELADGERKTLRFPITAKNATGEAEFQLIVNGAIDEDGQNITIERQWRLGVRPAWPATTHTQRRLLEQDESFSPDKAFLDSLMPDTVQTLVSLDSRPQLQLQDHLANLLRYPYGCLEQTSSRVYPLVMATPLQQQKLGIEPLDEIERARRIDAGIERIFSMQKSNGGFGLWSAESAENQWLTAYVADLLLRARDQGIVFDNTRLESTLKRLQEYARERGSFYQQRYSSDPDFYAYAARSYAAYVLSRVQKISLGQLRSLYESGADLTRSPLPQLHMAIALQAMGDNTLSQEALQKALSIERKRLSYYGDYGSNLRDTAQMISLLLEHNLATDKAEEMLFEMVNLLREREYLSTQERGSIFMAGVQLQLNGGENWSALLKTIDGLREVNDDNPHNTLFRGREAAEVFEVTSQIEKLFAAITINGYSKQVPTEVMDKGVKITRSYHNLDGSSVVPTQVREGELYLVRLQIDADRRLPDLLAVDLLPAGFELENQNLADSVKVDELEFDGKSIAQWQDDQDNIQHMEFRDDRFVAALDQSEWKPTNLFYIARAVTPGHYQVPPPFVEDMYNPERFSIGKNPMAQVQVIGKH</sequence>
<dbReference type="CDD" id="cd02891">
    <property type="entry name" value="A2M_like"/>
    <property type="match status" value="1"/>
</dbReference>
<dbReference type="SMART" id="SM01359">
    <property type="entry name" value="A2M_N_2"/>
    <property type="match status" value="1"/>
</dbReference>
<dbReference type="Pfam" id="PF07703">
    <property type="entry name" value="A2M_BRD"/>
    <property type="match status" value="1"/>
</dbReference>
<protein>
    <submittedName>
        <fullName evidence="6">Alpha-2-macroglobulin family protein</fullName>
    </submittedName>
</protein>
<dbReference type="Pfam" id="PF17970">
    <property type="entry name" value="bMG1"/>
    <property type="match status" value="1"/>
</dbReference>
<keyword evidence="2" id="KW-0732">Signal</keyword>
<feature type="domain" description="Alpha-2-macroglobulin" evidence="5">
    <location>
        <begin position="1018"/>
        <end position="1106"/>
    </location>
</feature>
<dbReference type="Pfam" id="PF21142">
    <property type="entry name" value="A2M_bMG2"/>
    <property type="match status" value="1"/>
</dbReference>
<evidence type="ECO:0000256" key="1">
    <source>
        <dbReference type="ARBA" id="ARBA00010556"/>
    </source>
</evidence>
<dbReference type="InterPro" id="IPR041462">
    <property type="entry name" value="Bact_A2M_MG6"/>
</dbReference>
<dbReference type="SMART" id="SM01360">
    <property type="entry name" value="A2M"/>
    <property type="match status" value="1"/>
</dbReference>
<dbReference type="Gene3D" id="2.60.40.1930">
    <property type="match status" value="1"/>
</dbReference>
<dbReference type="InterPro" id="IPR047565">
    <property type="entry name" value="Alpha-macroglob_thiol-ester_cl"/>
</dbReference>
<proteinExistence type="inferred from homology"/>
<feature type="region of interest" description="Disordered" evidence="3">
    <location>
        <begin position="26"/>
        <end position="103"/>
    </location>
</feature>
<gene>
    <name evidence="6" type="ORF">MJO52_09995</name>
</gene>
<feature type="compositionally biased region" description="Basic and acidic residues" evidence="3">
    <location>
        <begin position="46"/>
        <end position="55"/>
    </location>
</feature>
<dbReference type="InterPro" id="IPR002890">
    <property type="entry name" value="MG2"/>
</dbReference>
<evidence type="ECO:0000259" key="4">
    <source>
        <dbReference type="SMART" id="SM01359"/>
    </source>
</evidence>
<name>A0ABY4VGK5_9GAMM</name>